<evidence type="ECO:0000313" key="1">
    <source>
        <dbReference type="EMBL" id="MBO1265244.1"/>
    </source>
</evidence>
<dbReference type="EMBL" id="JAFNJU010000006">
    <property type="protein sequence ID" value="MBO1265244.1"/>
    <property type="molecule type" value="Genomic_DNA"/>
</dbReference>
<comment type="caution">
    <text evidence="1">The sequence shown here is derived from an EMBL/GenBank/DDBJ whole genome shotgun (WGS) entry which is preliminary data.</text>
</comment>
<protein>
    <recommendedName>
        <fullName evidence="3">WYL domain-containing protein</fullName>
    </recommendedName>
</protein>
<reference evidence="1" key="1">
    <citation type="submission" date="2021-03" db="EMBL/GenBank/DDBJ databases">
        <title>Proteiniclasticum marinus sp. nov., isolated from tidal flat sediment.</title>
        <authorList>
            <person name="Namirimu T."/>
            <person name="Yang J.-A."/>
            <person name="Yang S.-H."/>
            <person name="Kim Y.-J."/>
            <person name="Kwon K.K."/>
        </authorList>
    </citation>
    <scope>NUCLEOTIDE SEQUENCE</scope>
    <source>
        <strain evidence="1">SCR006</strain>
    </source>
</reference>
<dbReference type="AlphaFoldDB" id="A0A939KH98"/>
<name>A0A939KH98_9CLOT</name>
<proteinExistence type="predicted"/>
<dbReference type="RefSeq" id="WP_207599763.1">
    <property type="nucleotide sequence ID" value="NZ_JAFNJU010000006.1"/>
</dbReference>
<evidence type="ECO:0008006" key="3">
    <source>
        <dbReference type="Google" id="ProtNLM"/>
    </source>
</evidence>
<organism evidence="1 2">
    <name type="scientific">Proteiniclasticum aestuarii</name>
    <dbReference type="NCBI Taxonomy" id="2817862"/>
    <lineage>
        <taxon>Bacteria</taxon>
        <taxon>Bacillati</taxon>
        <taxon>Bacillota</taxon>
        <taxon>Clostridia</taxon>
        <taxon>Eubacteriales</taxon>
        <taxon>Clostridiaceae</taxon>
        <taxon>Proteiniclasticum</taxon>
    </lineage>
</organism>
<evidence type="ECO:0000313" key="2">
    <source>
        <dbReference type="Proteomes" id="UP000664218"/>
    </source>
</evidence>
<sequence>MNTTICDAIRDGEIIEFEYEGAVRIVEPFIYGTDINGVGLLRGYQIGGFNKANDNSYTWDIYEVEKMSTVKFIGKKFDDKRAGYDPNDPSFKSIFCKF</sequence>
<accession>A0A939KH98</accession>
<keyword evidence="2" id="KW-1185">Reference proteome</keyword>
<dbReference type="Proteomes" id="UP000664218">
    <property type="component" value="Unassembled WGS sequence"/>
</dbReference>
<gene>
    <name evidence="1" type="ORF">J3A84_09410</name>
</gene>